<dbReference type="SMART" id="SM00388">
    <property type="entry name" value="HisKA"/>
    <property type="match status" value="1"/>
</dbReference>
<dbReference type="GO" id="GO:0005524">
    <property type="term" value="F:ATP binding"/>
    <property type="evidence" value="ECO:0007669"/>
    <property type="project" value="UniProtKB-KW"/>
</dbReference>
<dbReference type="RefSeq" id="WP_227600996.1">
    <property type="nucleotide sequence ID" value="NZ_DBFWFK010000131.1"/>
</dbReference>
<evidence type="ECO:0000256" key="9">
    <source>
        <dbReference type="ARBA" id="ARBA00022840"/>
    </source>
</evidence>
<feature type="transmembrane region" description="Helical" evidence="13">
    <location>
        <begin position="18"/>
        <end position="36"/>
    </location>
</feature>
<evidence type="ECO:0000259" key="14">
    <source>
        <dbReference type="PROSITE" id="PS50109"/>
    </source>
</evidence>
<evidence type="ECO:0000256" key="13">
    <source>
        <dbReference type="SAM" id="Phobius"/>
    </source>
</evidence>
<comment type="subcellular location">
    <subcellularLocation>
        <location evidence="2">Membrane</location>
        <topology evidence="2">Multi-pass membrane protein</topology>
    </subcellularLocation>
</comment>
<evidence type="ECO:0000256" key="7">
    <source>
        <dbReference type="ARBA" id="ARBA00022741"/>
    </source>
</evidence>
<dbReference type="EMBL" id="JAJEPX010000034">
    <property type="protein sequence ID" value="MCC2177455.1"/>
    <property type="molecule type" value="Genomic_DNA"/>
</dbReference>
<keyword evidence="7" id="KW-0547">Nucleotide-binding</keyword>
<dbReference type="InterPro" id="IPR025201">
    <property type="entry name" value="KdpD_TM"/>
</dbReference>
<keyword evidence="11" id="KW-0902">Two-component regulatory system</keyword>
<dbReference type="GeneID" id="98661063"/>
<dbReference type="Gene3D" id="3.30.565.10">
    <property type="entry name" value="Histidine kinase-like ATPase, C-terminal domain"/>
    <property type="match status" value="1"/>
</dbReference>
<dbReference type="SMART" id="SM00387">
    <property type="entry name" value="HATPase_c"/>
    <property type="match status" value="1"/>
</dbReference>
<dbReference type="GO" id="GO:0000155">
    <property type="term" value="F:phosphorelay sensor kinase activity"/>
    <property type="evidence" value="ECO:0007669"/>
    <property type="project" value="InterPro"/>
</dbReference>
<evidence type="ECO:0000256" key="8">
    <source>
        <dbReference type="ARBA" id="ARBA00022777"/>
    </source>
</evidence>
<evidence type="ECO:0000256" key="2">
    <source>
        <dbReference type="ARBA" id="ARBA00004141"/>
    </source>
</evidence>
<gene>
    <name evidence="15" type="ORF">LKD22_10015</name>
</gene>
<dbReference type="CDD" id="cd00082">
    <property type="entry name" value="HisKA"/>
    <property type="match status" value="1"/>
</dbReference>
<keyword evidence="9" id="KW-0067">ATP-binding</keyword>
<comment type="caution">
    <text evidence="15">The sequence shown here is derived from an EMBL/GenBank/DDBJ whole genome shotgun (WGS) entry which is preliminary data.</text>
</comment>
<keyword evidence="6 13" id="KW-0812">Transmembrane</keyword>
<evidence type="ECO:0000256" key="4">
    <source>
        <dbReference type="ARBA" id="ARBA00022553"/>
    </source>
</evidence>
<feature type="transmembrane region" description="Helical" evidence="13">
    <location>
        <begin position="93"/>
        <end position="114"/>
    </location>
</feature>
<evidence type="ECO:0000313" key="15">
    <source>
        <dbReference type="EMBL" id="MCC2177455.1"/>
    </source>
</evidence>
<dbReference type="InterPro" id="IPR003661">
    <property type="entry name" value="HisK_dim/P_dom"/>
</dbReference>
<dbReference type="Pfam" id="PF00512">
    <property type="entry name" value="HisKA"/>
    <property type="match status" value="1"/>
</dbReference>
<evidence type="ECO:0000256" key="12">
    <source>
        <dbReference type="ARBA" id="ARBA00023136"/>
    </source>
</evidence>
<dbReference type="InterPro" id="IPR052023">
    <property type="entry name" value="Histidine_kinase_KdpD"/>
</dbReference>
<evidence type="ECO:0000256" key="3">
    <source>
        <dbReference type="ARBA" id="ARBA00012438"/>
    </source>
</evidence>
<dbReference type="Proteomes" id="UP001298753">
    <property type="component" value="Unassembled WGS sequence"/>
</dbReference>
<proteinExistence type="predicted"/>
<protein>
    <recommendedName>
        <fullName evidence="3">histidine kinase</fullName>
        <ecNumber evidence="3">2.7.13.3</ecNumber>
    </recommendedName>
</protein>
<dbReference type="Pfam" id="PF13493">
    <property type="entry name" value="DUF4118"/>
    <property type="match status" value="1"/>
</dbReference>
<dbReference type="PROSITE" id="PS50109">
    <property type="entry name" value="HIS_KIN"/>
    <property type="match status" value="1"/>
</dbReference>
<dbReference type="PANTHER" id="PTHR45569:SF1">
    <property type="entry name" value="SENSOR PROTEIN KDPD"/>
    <property type="match status" value="1"/>
</dbReference>
<dbReference type="AlphaFoldDB" id="A0AAW4VX77"/>
<dbReference type="InterPro" id="IPR003594">
    <property type="entry name" value="HATPase_dom"/>
</dbReference>
<comment type="catalytic activity">
    <reaction evidence="1">
        <text>ATP + protein L-histidine = ADP + protein N-phospho-L-histidine.</text>
        <dbReference type="EC" id="2.7.13.3"/>
    </reaction>
</comment>
<dbReference type="GO" id="GO:0005886">
    <property type="term" value="C:plasma membrane"/>
    <property type="evidence" value="ECO:0007669"/>
    <property type="project" value="TreeGrafter"/>
</dbReference>
<keyword evidence="4" id="KW-0597">Phosphoprotein</keyword>
<dbReference type="EC" id="2.7.13.3" evidence="3"/>
<dbReference type="InterPro" id="IPR004358">
    <property type="entry name" value="Sig_transdc_His_kin-like_C"/>
</dbReference>
<evidence type="ECO:0000256" key="11">
    <source>
        <dbReference type="ARBA" id="ARBA00023012"/>
    </source>
</evidence>
<feature type="domain" description="Histidine kinase" evidence="14">
    <location>
        <begin position="138"/>
        <end position="353"/>
    </location>
</feature>
<dbReference type="InterPro" id="IPR036097">
    <property type="entry name" value="HisK_dim/P_sf"/>
</dbReference>
<evidence type="ECO:0000256" key="5">
    <source>
        <dbReference type="ARBA" id="ARBA00022679"/>
    </source>
</evidence>
<keyword evidence="8" id="KW-0418">Kinase</keyword>
<feature type="transmembrane region" description="Helical" evidence="13">
    <location>
        <begin position="48"/>
        <end position="81"/>
    </location>
</feature>
<evidence type="ECO:0000256" key="10">
    <source>
        <dbReference type="ARBA" id="ARBA00022989"/>
    </source>
</evidence>
<accession>A0AAW4VX77</accession>
<dbReference type="InterPro" id="IPR036890">
    <property type="entry name" value="HATPase_C_sf"/>
</dbReference>
<organism evidence="15 16">
    <name type="scientific">Agathobaculum butyriciproducens</name>
    <dbReference type="NCBI Taxonomy" id="1628085"/>
    <lineage>
        <taxon>Bacteria</taxon>
        <taxon>Bacillati</taxon>
        <taxon>Bacillota</taxon>
        <taxon>Clostridia</taxon>
        <taxon>Eubacteriales</taxon>
        <taxon>Butyricicoccaceae</taxon>
        <taxon>Agathobaculum</taxon>
    </lineage>
</organism>
<name>A0AAW4VX77_9FIRM</name>
<dbReference type="CDD" id="cd00075">
    <property type="entry name" value="HATPase"/>
    <property type="match status" value="1"/>
</dbReference>
<dbReference type="SUPFAM" id="SSF47384">
    <property type="entry name" value="Homodimeric domain of signal transducing histidine kinase"/>
    <property type="match status" value="1"/>
</dbReference>
<sequence>MKQQDGKPRLFSFTLRDFLIFAAIFICALVLCTLLRRSDISDGFASPVFVLAVLLTSRFTNGYLFGTLAAFLSVIGINYIFTFPYWEFNFTMTGYPLTFFVMLCVSLVTCTMTTKIKQQEQFRMESEREKMRANLLRSVSHDIRTPLTSIIGSTSAILETPDLSLEQQHQLLEDVRDDAQWLVRVVENLLSITRMGEDTRITKQPEAAEEVLGEVARKFRKHYPDVKISVAVPDELLIVPMDAILIEQVMTNLLENAVRHGKNTTHIALSVHQDGENAVFAVQDNGGGIPPKLLPVLFSGTLRHSDTPTGDGKRNMGLGLSVCNAIVRAHGGTMHAQNRDGGAEFIFCLPMIEKEPELQ</sequence>
<dbReference type="SUPFAM" id="SSF55874">
    <property type="entry name" value="ATPase domain of HSP90 chaperone/DNA topoisomerase II/histidine kinase"/>
    <property type="match status" value="1"/>
</dbReference>
<evidence type="ECO:0000256" key="6">
    <source>
        <dbReference type="ARBA" id="ARBA00022692"/>
    </source>
</evidence>
<keyword evidence="16" id="KW-1185">Reference proteome</keyword>
<keyword evidence="5" id="KW-0808">Transferase</keyword>
<dbReference type="Gene3D" id="1.20.120.620">
    <property type="entry name" value="Backbone structure of the membrane domain of e. Coli histidine kinase receptor kdpd"/>
    <property type="match status" value="1"/>
</dbReference>
<dbReference type="InterPro" id="IPR005467">
    <property type="entry name" value="His_kinase_dom"/>
</dbReference>
<keyword evidence="12 13" id="KW-0472">Membrane</keyword>
<reference evidence="15 16" key="1">
    <citation type="submission" date="2021-10" db="EMBL/GenBank/DDBJ databases">
        <title>Anaerobic single-cell dispensing facilitates the cultivation of human gut bacteria.</title>
        <authorList>
            <person name="Afrizal A."/>
        </authorList>
    </citation>
    <scope>NUCLEOTIDE SEQUENCE [LARGE SCALE GENOMIC DNA]</scope>
    <source>
        <strain evidence="15 16">CLA-AA-H270</strain>
    </source>
</reference>
<evidence type="ECO:0000313" key="16">
    <source>
        <dbReference type="Proteomes" id="UP001298753"/>
    </source>
</evidence>
<dbReference type="PANTHER" id="PTHR45569">
    <property type="entry name" value="SENSOR PROTEIN KDPD"/>
    <property type="match status" value="1"/>
</dbReference>
<dbReference type="Gene3D" id="1.10.287.130">
    <property type="match status" value="1"/>
</dbReference>
<dbReference type="InterPro" id="IPR038318">
    <property type="entry name" value="KdpD_sf"/>
</dbReference>
<dbReference type="PRINTS" id="PR00344">
    <property type="entry name" value="BCTRLSENSOR"/>
</dbReference>
<keyword evidence="10 13" id="KW-1133">Transmembrane helix</keyword>
<dbReference type="Pfam" id="PF02518">
    <property type="entry name" value="HATPase_c"/>
    <property type="match status" value="1"/>
</dbReference>
<evidence type="ECO:0000256" key="1">
    <source>
        <dbReference type="ARBA" id="ARBA00000085"/>
    </source>
</evidence>